<dbReference type="EMBL" id="BMAT01003661">
    <property type="protein sequence ID" value="GFR59998.1"/>
    <property type="molecule type" value="Genomic_DNA"/>
</dbReference>
<name>A0AAV4EGA3_9GAST</name>
<evidence type="ECO:0000256" key="1">
    <source>
        <dbReference type="SAM" id="MobiDB-lite"/>
    </source>
</evidence>
<dbReference type="AlphaFoldDB" id="A0AAV4EGA3"/>
<accession>A0AAV4EGA3</accession>
<proteinExistence type="predicted"/>
<protein>
    <submittedName>
        <fullName evidence="2">Uncharacterized protein</fullName>
    </submittedName>
</protein>
<keyword evidence="3" id="KW-1185">Reference proteome</keyword>
<dbReference type="Proteomes" id="UP000762676">
    <property type="component" value="Unassembled WGS sequence"/>
</dbReference>
<comment type="caution">
    <text evidence="2">The sequence shown here is derived from an EMBL/GenBank/DDBJ whole genome shotgun (WGS) entry which is preliminary data.</text>
</comment>
<evidence type="ECO:0000313" key="2">
    <source>
        <dbReference type="EMBL" id="GFR59998.1"/>
    </source>
</evidence>
<evidence type="ECO:0000313" key="3">
    <source>
        <dbReference type="Proteomes" id="UP000762676"/>
    </source>
</evidence>
<reference evidence="2 3" key="1">
    <citation type="journal article" date="2021" name="Elife">
        <title>Chloroplast acquisition without the gene transfer in kleptoplastic sea slugs, Plakobranchus ocellatus.</title>
        <authorList>
            <person name="Maeda T."/>
            <person name="Takahashi S."/>
            <person name="Yoshida T."/>
            <person name="Shimamura S."/>
            <person name="Takaki Y."/>
            <person name="Nagai Y."/>
            <person name="Toyoda A."/>
            <person name="Suzuki Y."/>
            <person name="Arimoto A."/>
            <person name="Ishii H."/>
            <person name="Satoh N."/>
            <person name="Nishiyama T."/>
            <person name="Hasebe M."/>
            <person name="Maruyama T."/>
            <person name="Minagawa J."/>
            <person name="Obokata J."/>
            <person name="Shigenobu S."/>
        </authorList>
    </citation>
    <scope>NUCLEOTIDE SEQUENCE [LARGE SCALE GENOMIC DNA]</scope>
</reference>
<gene>
    <name evidence="2" type="ORF">ElyMa_001810600</name>
</gene>
<organism evidence="2 3">
    <name type="scientific">Elysia marginata</name>
    <dbReference type="NCBI Taxonomy" id="1093978"/>
    <lineage>
        <taxon>Eukaryota</taxon>
        <taxon>Metazoa</taxon>
        <taxon>Spiralia</taxon>
        <taxon>Lophotrochozoa</taxon>
        <taxon>Mollusca</taxon>
        <taxon>Gastropoda</taxon>
        <taxon>Heterobranchia</taxon>
        <taxon>Euthyneura</taxon>
        <taxon>Panpulmonata</taxon>
        <taxon>Sacoglossa</taxon>
        <taxon>Placobranchoidea</taxon>
        <taxon>Plakobranchidae</taxon>
        <taxon>Elysia</taxon>
    </lineage>
</organism>
<sequence length="86" mass="9031">MSGESEPWLRCDLHSRLNESITMRVPVVIVVGTHTLTGGLAEVPPPGPATIIDATDVMGSSGHKAKPLVRRPRPGAGISATLMAQH</sequence>
<feature type="region of interest" description="Disordered" evidence="1">
    <location>
        <begin position="61"/>
        <end position="86"/>
    </location>
</feature>
<feature type="compositionally biased region" description="Basic residues" evidence="1">
    <location>
        <begin position="63"/>
        <end position="73"/>
    </location>
</feature>